<accession>A0AAD7H7Y5</accession>
<dbReference type="AlphaFoldDB" id="A0AAD7H7Y5"/>
<keyword evidence="2" id="KW-1185">Reference proteome</keyword>
<organism evidence="1 2">
    <name type="scientific">Mycena metata</name>
    <dbReference type="NCBI Taxonomy" id="1033252"/>
    <lineage>
        <taxon>Eukaryota</taxon>
        <taxon>Fungi</taxon>
        <taxon>Dikarya</taxon>
        <taxon>Basidiomycota</taxon>
        <taxon>Agaricomycotina</taxon>
        <taxon>Agaricomycetes</taxon>
        <taxon>Agaricomycetidae</taxon>
        <taxon>Agaricales</taxon>
        <taxon>Marasmiineae</taxon>
        <taxon>Mycenaceae</taxon>
        <taxon>Mycena</taxon>
    </lineage>
</organism>
<reference evidence="1" key="1">
    <citation type="submission" date="2023-03" db="EMBL/GenBank/DDBJ databases">
        <title>Massive genome expansion in bonnet fungi (Mycena s.s.) driven by repeated elements and novel gene families across ecological guilds.</title>
        <authorList>
            <consortium name="Lawrence Berkeley National Laboratory"/>
            <person name="Harder C.B."/>
            <person name="Miyauchi S."/>
            <person name="Viragh M."/>
            <person name="Kuo A."/>
            <person name="Thoen E."/>
            <person name="Andreopoulos B."/>
            <person name="Lu D."/>
            <person name="Skrede I."/>
            <person name="Drula E."/>
            <person name="Henrissat B."/>
            <person name="Morin E."/>
            <person name="Kohler A."/>
            <person name="Barry K."/>
            <person name="LaButti K."/>
            <person name="Morin E."/>
            <person name="Salamov A."/>
            <person name="Lipzen A."/>
            <person name="Mereny Z."/>
            <person name="Hegedus B."/>
            <person name="Baldrian P."/>
            <person name="Stursova M."/>
            <person name="Weitz H."/>
            <person name="Taylor A."/>
            <person name="Grigoriev I.V."/>
            <person name="Nagy L.G."/>
            <person name="Martin F."/>
            <person name="Kauserud H."/>
        </authorList>
    </citation>
    <scope>NUCLEOTIDE SEQUENCE</scope>
    <source>
        <strain evidence="1">CBHHK182m</strain>
    </source>
</reference>
<evidence type="ECO:0000313" key="1">
    <source>
        <dbReference type="EMBL" id="KAJ7714634.1"/>
    </source>
</evidence>
<dbReference type="Proteomes" id="UP001215598">
    <property type="component" value="Unassembled WGS sequence"/>
</dbReference>
<sequence length="487" mass="54820">MVALYIQTGRIPLRVHCFLLALSHLKHLLGLEQIFTPVPLLIVLLNSTASVKYFRPKILLRLRELPFDRSELVLTLLAFIEGIEDFAKLVHKLNLKWLEGELDSFPKLYLLHVRRETQKGKPPAQLLERFPVLISPVPQRYFGSTAACAANATCFVHRENSWKPVFMSWTVPCNATYLPTYLPTPTPLSCSPPAASSRRLSIATTYNALLPTFCPPLSSPSAVISVPYTFLTATLSISIPARQLRPARTTSPYCLPAVLGKSGIEFIAYLRINSALESASKVKSRIEGDLGGALEPNPPQRREIERYRRWVNEIKRTPRTIELGIEVRDKISRCSCHSEEVRVSGGTIIQTIEHFKQELKPRYDGDEIRGRAGRAECIPPRCPSANSTRGIKLVDLWMGWDGKDAITTSLESNQTRVGRSFGFKLKLNGRSSAEYPWSVVSGHRKADCGVQLLVTWNLKLTHLEVAKLTWILKLMLQNEKVSRTFIQ</sequence>
<gene>
    <name evidence="1" type="ORF">B0H16DRAFT_1807588</name>
</gene>
<comment type="caution">
    <text evidence="1">The sequence shown here is derived from an EMBL/GenBank/DDBJ whole genome shotgun (WGS) entry which is preliminary data.</text>
</comment>
<evidence type="ECO:0000313" key="2">
    <source>
        <dbReference type="Proteomes" id="UP001215598"/>
    </source>
</evidence>
<name>A0AAD7H7Y5_9AGAR</name>
<protein>
    <submittedName>
        <fullName evidence="1">Uncharacterized protein</fullName>
    </submittedName>
</protein>
<proteinExistence type="predicted"/>
<dbReference type="EMBL" id="JARKIB010000321">
    <property type="protein sequence ID" value="KAJ7714634.1"/>
    <property type="molecule type" value="Genomic_DNA"/>
</dbReference>